<gene>
    <name evidence="1" type="ORF">KC01_LOCUS39114</name>
</gene>
<reference evidence="1 2" key="1">
    <citation type="submission" date="2024-04" db="EMBL/GenBank/DDBJ databases">
        <authorList>
            <person name="Waldvogel A.-M."/>
            <person name="Schoenle A."/>
        </authorList>
    </citation>
    <scope>NUCLEOTIDE SEQUENCE [LARGE SCALE GENOMIC DNA]</scope>
</reference>
<dbReference type="AlphaFoldDB" id="A0AAV2MHI7"/>
<evidence type="ECO:0000313" key="1">
    <source>
        <dbReference type="EMBL" id="CAL1612823.1"/>
    </source>
</evidence>
<protein>
    <submittedName>
        <fullName evidence="1">Uncharacterized protein</fullName>
    </submittedName>
</protein>
<proteinExistence type="predicted"/>
<keyword evidence="2" id="KW-1185">Reference proteome</keyword>
<accession>A0AAV2MHI7</accession>
<dbReference type="EMBL" id="OZ035830">
    <property type="protein sequence ID" value="CAL1612823.1"/>
    <property type="molecule type" value="Genomic_DNA"/>
</dbReference>
<sequence length="67" mass="7034">MGSRCGFVASDSPSPSVLGVHMRRLSAQHLSYAAINAPELVAAAGSTRAAVKPHLYSHMGTKDPSER</sequence>
<name>A0AAV2MHI7_KNICA</name>
<evidence type="ECO:0000313" key="2">
    <source>
        <dbReference type="Proteomes" id="UP001497482"/>
    </source>
</evidence>
<dbReference type="Proteomes" id="UP001497482">
    <property type="component" value="Chromosome 8"/>
</dbReference>
<organism evidence="1 2">
    <name type="scientific">Knipowitschia caucasica</name>
    <name type="common">Caucasian dwarf goby</name>
    <name type="synonym">Pomatoschistus caucasicus</name>
    <dbReference type="NCBI Taxonomy" id="637954"/>
    <lineage>
        <taxon>Eukaryota</taxon>
        <taxon>Metazoa</taxon>
        <taxon>Chordata</taxon>
        <taxon>Craniata</taxon>
        <taxon>Vertebrata</taxon>
        <taxon>Euteleostomi</taxon>
        <taxon>Actinopterygii</taxon>
        <taxon>Neopterygii</taxon>
        <taxon>Teleostei</taxon>
        <taxon>Neoteleostei</taxon>
        <taxon>Acanthomorphata</taxon>
        <taxon>Gobiaria</taxon>
        <taxon>Gobiiformes</taxon>
        <taxon>Gobioidei</taxon>
        <taxon>Gobiidae</taxon>
        <taxon>Gobiinae</taxon>
        <taxon>Knipowitschia</taxon>
    </lineage>
</organism>